<dbReference type="InterPro" id="IPR013083">
    <property type="entry name" value="Znf_RING/FYVE/PHD"/>
</dbReference>
<evidence type="ECO:0000256" key="3">
    <source>
        <dbReference type="ARBA" id="ARBA00022833"/>
    </source>
</evidence>
<keyword evidence="1" id="KW-0479">Metal-binding</keyword>
<dbReference type="AlphaFoldDB" id="A2Y965"/>
<gene>
    <name evidence="6" type="ORF">OsI_21604</name>
</gene>
<dbReference type="SUPFAM" id="SSF57850">
    <property type="entry name" value="RING/U-box"/>
    <property type="match status" value="1"/>
</dbReference>
<evidence type="ECO:0000313" key="7">
    <source>
        <dbReference type="Proteomes" id="UP000007015"/>
    </source>
</evidence>
<keyword evidence="2 4" id="KW-0863">Zinc-finger</keyword>
<name>A2Y965_ORYSI</name>
<dbReference type="GO" id="GO:0016567">
    <property type="term" value="P:protein ubiquitination"/>
    <property type="evidence" value="ECO:0007669"/>
    <property type="project" value="TreeGrafter"/>
</dbReference>
<dbReference type="Pfam" id="PF13639">
    <property type="entry name" value="zf-RING_2"/>
    <property type="match status" value="1"/>
</dbReference>
<evidence type="ECO:0000256" key="2">
    <source>
        <dbReference type="ARBA" id="ARBA00022771"/>
    </source>
</evidence>
<evidence type="ECO:0000256" key="1">
    <source>
        <dbReference type="ARBA" id="ARBA00022723"/>
    </source>
</evidence>
<evidence type="ECO:0000256" key="4">
    <source>
        <dbReference type="PROSITE-ProRule" id="PRU00175"/>
    </source>
</evidence>
<dbReference type="OMA" id="CVARWAR"/>
<dbReference type="PANTHER" id="PTHR15710">
    <property type="entry name" value="E3 UBIQUITIN-PROTEIN LIGASE PRAJA"/>
    <property type="match status" value="1"/>
</dbReference>
<dbReference type="HOGENOM" id="CLU_1491260_0_0_1"/>
<keyword evidence="7" id="KW-1185">Reference proteome</keyword>
<organism evidence="6 7">
    <name type="scientific">Oryza sativa subsp. indica</name>
    <name type="common">Rice</name>
    <dbReference type="NCBI Taxonomy" id="39946"/>
    <lineage>
        <taxon>Eukaryota</taxon>
        <taxon>Viridiplantae</taxon>
        <taxon>Streptophyta</taxon>
        <taxon>Embryophyta</taxon>
        <taxon>Tracheophyta</taxon>
        <taxon>Spermatophyta</taxon>
        <taxon>Magnoliopsida</taxon>
        <taxon>Liliopsida</taxon>
        <taxon>Poales</taxon>
        <taxon>Poaceae</taxon>
        <taxon>BOP clade</taxon>
        <taxon>Oryzoideae</taxon>
        <taxon>Oryzeae</taxon>
        <taxon>Oryzinae</taxon>
        <taxon>Oryza</taxon>
        <taxon>Oryza sativa</taxon>
    </lineage>
</organism>
<accession>A2Y965</accession>
<reference evidence="6 7" key="1">
    <citation type="journal article" date="2005" name="PLoS Biol.">
        <title>The genomes of Oryza sativa: a history of duplications.</title>
        <authorList>
            <person name="Yu J."/>
            <person name="Wang J."/>
            <person name="Lin W."/>
            <person name="Li S."/>
            <person name="Li H."/>
            <person name="Zhou J."/>
            <person name="Ni P."/>
            <person name="Dong W."/>
            <person name="Hu S."/>
            <person name="Zeng C."/>
            <person name="Zhang J."/>
            <person name="Zhang Y."/>
            <person name="Li R."/>
            <person name="Xu Z."/>
            <person name="Li S."/>
            <person name="Li X."/>
            <person name="Zheng H."/>
            <person name="Cong L."/>
            <person name="Lin L."/>
            <person name="Yin J."/>
            <person name="Geng J."/>
            <person name="Li G."/>
            <person name="Shi J."/>
            <person name="Liu J."/>
            <person name="Lv H."/>
            <person name="Li J."/>
            <person name="Wang J."/>
            <person name="Deng Y."/>
            <person name="Ran L."/>
            <person name="Shi X."/>
            <person name="Wang X."/>
            <person name="Wu Q."/>
            <person name="Li C."/>
            <person name="Ren X."/>
            <person name="Wang J."/>
            <person name="Wang X."/>
            <person name="Li D."/>
            <person name="Liu D."/>
            <person name="Zhang X."/>
            <person name="Ji Z."/>
            <person name="Zhao W."/>
            <person name="Sun Y."/>
            <person name="Zhang Z."/>
            <person name="Bao J."/>
            <person name="Han Y."/>
            <person name="Dong L."/>
            <person name="Ji J."/>
            <person name="Chen P."/>
            <person name="Wu S."/>
            <person name="Liu J."/>
            <person name="Xiao Y."/>
            <person name="Bu D."/>
            <person name="Tan J."/>
            <person name="Yang L."/>
            <person name="Ye C."/>
            <person name="Zhang J."/>
            <person name="Xu J."/>
            <person name="Zhou Y."/>
            <person name="Yu Y."/>
            <person name="Zhang B."/>
            <person name="Zhuang S."/>
            <person name="Wei H."/>
            <person name="Liu B."/>
            <person name="Lei M."/>
            <person name="Yu H."/>
            <person name="Li Y."/>
            <person name="Xu H."/>
            <person name="Wei S."/>
            <person name="He X."/>
            <person name="Fang L."/>
            <person name="Zhang Z."/>
            <person name="Zhang Y."/>
            <person name="Huang X."/>
            <person name="Su Z."/>
            <person name="Tong W."/>
            <person name="Li J."/>
            <person name="Tong Z."/>
            <person name="Li S."/>
            <person name="Ye J."/>
            <person name="Wang L."/>
            <person name="Fang L."/>
            <person name="Lei T."/>
            <person name="Chen C."/>
            <person name="Chen H."/>
            <person name="Xu Z."/>
            <person name="Li H."/>
            <person name="Huang H."/>
            <person name="Zhang F."/>
            <person name="Xu H."/>
            <person name="Li N."/>
            <person name="Zhao C."/>
            <person name="Li S."/>
            <person name="Dong L."/>
            <person name="Huang Y."/>
            <person name="Li L."/>
            <person name="Xi Y."/>
            <person name="Qi Q."/>
            <person name="Li W."/>
            <person name="Zhang B."/>
            <person name="Hu W."/>
            <person name="Zhang Y."/>
            <person name="Tian X."/>
            <person name="Jiao Y."/>
            <person name="Liang X."/>
            <person name="Jin J."/>
            <person name="Gao L."/>
            <person name="Zheng W."/>
            <person name="Hao B."/>
            <person name="Liu S."/>
            <person name="Wang W."/>
            <person name="Yuan L."/>
            <person name="Cao M."/>
            <person name="McDermott J."/>
            <person name="Samudrala R."/>
            <person name="Wang J."/>
            <person name="Wong G.K."/>
            <person name="Yang H."/>
        </authorList>
    </citation>
    <scope>NUCLEOTIDE SEQUENCE [LARGE SCALE GENOMIC DNA]</scope>
    <source>
        <strain evidence="7">cv. 93-11</strain>
    </source>
</reference>
<dbReference type="Gene3D" id="3.30.40.10">
    <property type="entry name" value="Zinc/RING finger domain, C3HC4 (zinc finger)"/>
    <property type="match status" value="1"/>
</dbReference>
<dbReference type="Gramene" id="BGIOSGA021943-TA">
    <property type="protein sequence ID" value="BGIOSGA021943-PA"/>
    <property type="gene ID" value="BGIOSGA021943"/>
</dbReference>
<dbReference type="EMBL" id="CM000131">
    <property type="protein sequence ID" value="EAY99625.1"/>
    <property type="molecule type" value="Genomic_DNA"/>
</dbReference>
<dbReference type="InterPro" id="IPR001841">
    <property type="entry name" value="Znf_RING"/>
</dbReference>
<dbReference type="CDD" id="cd16448">
    <property type="entry name" value="RING-H2"/>
    <property type="match status" value="1"/>
</dbReference>
<keyword evidence="3" id="KW-0862">Zinc</keyword>
<dbReference type="PROSITE" id="PS50089">
    <property type="entry name" value="ZF_RING_2"/>
    <property type="match status" value="1"/>
</dbReference>
<dbReference type="GO" id="GO:0061630">
    <property type="term" value="F:ubiquitin protein ligase activity"/>
    <property type="evidence" value="ECO:0007669"/>
    <property type="project" value="TreeGrafter"/>
</dbReference>
<sequence length="206" mass="21938">MASSSSSSSFAMDDGEAYLRDMTAITELLDGDMTAITESLDGDMTAIAELLDQARSYSFADLQSHDPPPAAAAAINDDDDNVSGLMMAMMKTVDAPAGGGDGGDCPICLNNGGGEEWKETACGHRFHGRCVARWARVGRKGMSCPMCRRDMMSPAVDLLVRDIRALYGDEELSDVRELLEDGLRQLEISNSIAGGAEEAAYRASQA</sequence>
<feature type="domain" description="RING-type" evidence="5">
    <location>
        <begin position="105"/>
        <end position="148"/>
    </location>
</feature>
<protein>
    <recommendedName>
        <fullName evidence="5">RING-type domain-containing protein</fullName>
    </recommendedName>
</protein>
<evidence type="ECO:0000313" key="6">
    <source>
        <dbReference type="EMBL" id="EAY99625.1"/>
    </source>
</evidence>
<proteinExistence type="predicted"/>
<dbReference type="Proteomes" id="UP000007015">
    <property type="component" value="Chromosome 6"/>
</dbReference>
<evidence type="ECO:0000259" key="5">
    <source>
        <dbReference type="PROSITE" id="PS50089"/>
    </source>
</evidence>
<dbReference type="GO" id="GO:0008270">
    <property type="term" value="F:zinc ion binding"/>
    <property type="evidence" value="ECO:0007669"/>
    <property type="project" value="UniProtKB-KW"/>
</dbReference>
<dbReference type="SMART" id="SM00184">
    <property type="entry name" value="RING"/>
    <property type="match status" value="1"/>
</dbReference>
<dbReference type="GO" id="GO:0005737">
    <property type="term" value="C:cytoplasm"/>
    <property type="evidence" value="ECO:0007669"/>
    <property type="project" value="TreeGrafter"/>
</dbReference>
<dbReference type="PANTHER" id="PTHR15710:SF88">
    <property type="entry name" value="RING-TYPE DOMAIN-CONTAINING PROTEIN"/>
    <property type="match status" value="1"/>
</dbReference>